<protein>
    <submittedName>
        <fullName evidence="1">Uncharacterized protein</fullName>
    </submittedName>
</protein>
<proteinExistence type="predicted"/>
<name>A0A067CP72_SAPPC</name>
<organism evidence="1 2">
    <name type="scientific">Saprolegnia parasitica (strain CBS 223.65)</name>
    <dbReference type="NCBI Taxonomy" id="695850"/>
    <lineage>
        <taxon>Eukaryota</taxon>
        <taxon>Sar</taxon>
        <taxon>Stramenopiles</taxon>
        <taxon>Oomycota</taxon>
        <taxon>Saprolegniomycetes</taxon>
        <taxon>Saprolegniales</taxon>
        <taxon>Saprolegniaceae</taxon>
        <taxon>Saprolegnia</taxon>
    </lineage>
</organism>
<dbReference type="GeneID" id="24125301"/>
<keyword evidence="2" id="KW-1185">Reference proteome</keyword>
<accession>A0A067CP72</accession>
<sequence>MFDSMPSSPLHLQLCDEVSSGATLSTLALNVSFSARADLVDNPDKGGNNFANALATGPQLEHLSCEKFNEATLAKIRGLSSLEATDVGRYARNLVTVLSLPRLAVLKITRNSMYDAEVVYLLQHVARLSDLDASKHNVDTKSIIDILSTLNVAGYGLEAIRLQGF</sequence>
<dbReference type="Gene3D" id="3.80.10.10">
    <property type="entry name" value="Ribonuclease Inhibitor"/>
    <property type="match status" value="1"/>
</dbReference>
<dbReference type="AlphaFoldDB" id="A0A067CP72"/>
<evidence type="ECO:0000313" key="2">
    <source>
        <dbReference type="Proteomes" id="UP000030745"/>
    </source>
</evidence>
<dbReference type="Proteomes" id="UP000030745">
    <property type="component" value="Unassembled WGS sequence"/>
</dbReference>
<reference evidence="1 2" key="1">
    <citation type="journal article" date="2013" name="PLoS Genet.">
        <title>Distinctive expansion of potential virulence genes in the genome of the oomycete fish pathogen Saprolegnia parasitica.</title>
        <authorList>
            <person name="Jiang R.H."/>
            <person name="de Bruijn I."/>
            <person name="Haas B.J."/>
            <person name="Belmonte R."/>
            <person name="Lobach L."/>
            <person name="Christie J."/>
            <person name="van den Ackerveken G."/>
            <person name="Bottin A."/>
            <person name="Bulone V."/>
            <person name="Diaz-Moreno S.M."/>
            <person name="Dumas B."/>
            <person name="Fan L."/>
            <person name="Gaulin E."/>
            <person name="Govers F."/>
            <person name="Grenville-Briggs L.J."/>
            <person name="Horner N.R."/>
            <person name="Levin J.Z."/>
            <person name="Mammella M."/>
            <person name="Meijer H.J."/>
            <person name="Morris P."/>
            <person name="Nusbaum C."/>
            <person name="Oome S."/>
            <person name="Phillips A.J."/>
            <person name="van Rooyen D."/>
            <person name="Rzeszutek E."/>
            <person name="Saraiva M."/>
            <person name="Secombes C.J."/>
            <person name="Seidl M.F."/>
            <person name="Snel B."/>
            <person name="Stassen J.H."/>
            <person name="Sykes S."/>
            <person name="Tripathy S."/>
            <person name="van den Berg H."/>
            <person name="Vega-Arreguin J.C."/>
            <person name="Wawra S."/>
            <person name="Young S.K."/>
            <person name="Zeng Q."/>
            <person name="Dieguez-Uribeondo J."/>
            <person name="Russ C."/>
            <person name="Tyler B.M."/>
            <person name="van West P."/>
        </authorList>
    </citation>
    <scope>NUCLEOTIDE SEQUENCE [LARGE SCALE GENOMIC DNA]</scope>
    <source>
        <strain evidence="1 2">CBS 223.65</strain>
    </source>
</reference>
<dbReference type="RefSeq" id="XP_012196739.1">
    <property type="nucleotide sequence ID" value="XM_012341349.1"/>
</dbReference>
<gene>
    <name evidence="1" type="ORF">SPRG_02762</name>
</gene>
<dbReference type="OrthoDB" id="10600557at2759"/>
<dbReference type="KEGG" id="spar:SPRG_02762"/>
<evidence type="ECO:0000313" key="1">
    <source>
        <dbReference type="EMBL" id="KDO32283.1"/>
    </source>
</evidence>
<dbReference type="EMBL" id="KK583195">
    <property type="protein sequence ID" value="KDO32283.1"/>
    <property type="molecule type" value="Genomic_DNA"/>
</dbReference>
<dbReference type="VEuPathDB" id="FungiDB:SPRG_02762"/>
<dbReference type="InterPro" id="IPR032675">
    <property type="entry name" value="LRR_dom_sf"/>
</dbReference>